<comment type="caution">
    <text evidence="12">Lacks conserved residue(s) required for the propagation of feature annotation.</text>
</comment>
<feature type="binding site" evidence="12">
    <location>
        <position position="286"/>
    </location>
    <ligand>
        <name>K(+)</name>
        <dbReference type="ChEBI" id="CHEBI:29103"/>
    </ligand>
</feature>
<proteinExistence type="inferred from homology"/>
<dbReference type="InterPro" id="IPR011877">
    <property type="entry name" value="Ribokinase"/>
</dbReference>
<organism evidence="14 15">
    <name type="scientific">Ramlibacter pinisoli</name>
    <dbReference type="NCBI Taxonomy" id="2682844"/>
    <lineage>
        <taxon>Bacteria</taxon>
        <taxon>Pseudomonadati</taxon>
        <taxon>Pseudomonadota</taxon>
        <taxon>Betaproteobacteria</taxon>
        <taxon>Burkholderiales</taxon>
        <taxon>Comamonadaceae</taxon>
        <taxon>Ramlibacter</taxon>
    </lineage>
</organism>
<keyword evidence="9 12" id="KW-0460">Magnesium</keyword>
<feature type="binding site" evidence="12">
    <location>
        <begin position="43"/>
        <end position="47"/>
    </location>
    <ligand>
        <name>substrate</name>
    </ligand>
</feature>
<evidence type="ECO:0000256" key="11">
    <source>
        <dbReference type="ARBA" id="ARBA00023277"/>
    </source>
</evidence>
<feature type="binding site" evidence="12">
    <location>
        <position position="249"/>
    </location>
    <ligand>
        <name>K(+)</name>
        <dbReference type="ChEBI" id="CHEBI:29103"/>
    </ligand>
</feature>
<keyword evidence="15" id="KW-1185">Reference proteome</keyword>
<evidence type="ECO:0000256" key="12">
    <source>
        <dbReference type="HAMAP-Rule" id="MF_01987"/>
    </source>
</evidence>
<keyword evidence="12" id="KW-0963">Cytoplasm</keyword>
<feature type="binding site" evidence="12">
    <location>
        <position position="288"/>
    </location>
    <ligand>
        <name>K(+)</name>
        <dbReference type="ChEBI" id="CHEBI:29103"/>
    </ligand>
</feature>
<feature type="binding site" evidence="12">
    <location>
        <begin position="15"/>
        <end position="17"/>
    </location>
    <ligand>
        <name>substrate</name>
    </ligand>
</feature>
<evidence type="ECO:0000256" key="7">
    <source>
        <dbReference type="ARBA" id="ARBA00022777"/>
    </source>
</evidence>
<protein>
    <recommendedName>
        <fullName evidence="3 12">Ribokinase</fullName>
        <shortName evidence="12">RK</shortName>
        <ecNumber evidence="2 12">2.7.1.15</ecNumber>
    </recommendedName>
</protein>
<dbReference type="EMBL" id="WSEL01000009">
    <property type="protein sequence ID" value="MVQ31728.1"/>
    <property type="molecule type" value="Genomic_DNA"/>
</dbReference>
<dbReference type="GO" id="GO:0046872">
    <property type="term" value="F:metal ion binding"/>
    <property type="evidence" value="ECO:0007669"/>
    <property type="project" value="UniProtKB-KW"/>
</dbReference>
<gene>
    <name evidence="12 14" type="primary">rbsK</name>
    <name evidence="14" type="ORF">GON04_19880</name>
</gene>
<dbReference type="PANTHER" id="PTHR10584">
    <property type="entry name" value="SUGAR KINASE"/>
    <property type="match status" value="1"/>
</dbReference>
<feature type="binding site" evidence="12">
    <location>
        <position position="283"/>
    </location>
    <ligand>
        <name>K(+)</name>
        <dbReference type="ChEBI" id="CHEBI:29103"/>
    </ligand>
</feature>
<dbReference type="InterPro" id="IPR002173">
    <property type="entry name" value="Carboh/pur_kinase_PfkB_CS"/>
</dbReference>
<keyword evidence="10 12" id="KW-0630">Potassium</keyword>
<dbReference type="AlphaFoldDB" id="A0A6N8IY83"/>
<feature type="binding site" evidence="12">
    <location>
        <position position="185"/>
    </location>
    <ligand>
        <name>ATP</name>
        <dbReference type="ChEBI" id="CHEBI:30616"/>
    </ligand>
</feature>
<dbReference type="Proteomes" id="UP000469385">
    <property type="component" value="Unassembled WGS sequence"/>
</dbReference>
<evidence type="ECO:0000256" key="2">
    <source>
        <dbReference type="ARBA" id="ARBA00012035"/>
    </source>
</evidence>
<comment type="similarity">
    <text evidence="1">Belongs to the carbohydrate kinase pfkB family.</text>
</comment>
<dbReference type="UniPathway" id="UPA00916">
    <property type="reaction ID" value="UER00889"/>
</dbReference>
<dbReference type="InterPro" id="IPR002139">
    <property type="entry name" value="Ribo/fructo_kinase"/>
</dbReference>
<dbReference type="HAMAP" id="MF_01987">
    <property type="entry name" value="Ribokinase"/>
    <property type="match status" value="1"/>
</dbReference>
<comment type="pathway">
    <text evidence="12">Carbohydrate metabolism; D-ribose degradation; D-ribose 5-phosphate from beta-D-ribopyranose: step 2/2.</text>
</comment>
<evidence type="ECO:0000313" key="14">
    <source>
        <dbReference type="EMBL" id="MVQ31728.1"/>
    </source>
</evidence>
<evidence type="ECO:0000256" key="10">
    <source>
        <dbReference type="ARBA" id="ARBA00022958"/>
    </source>
</evidence>
<dbReference type="EC" id="2.7.1.15" evidence="2 12"/>
<feature type="binding site" evidence="12">
    <location>
        <begin position="252"/>
        <end position="253"/>
    </location>
    <ligand>
        <name>ATP</name>
        <dbReference type="ChEBI" id="CHEBI:30616"/>
    </ligand>
</feature>
<feature type="binding site" evidence="12">
    <location>
        <position position="247"/>
    </location>
    <ligand>
        <name>K(+)</name>
        <dbReference type="ChEBI" id="CHEBI:29103"/>
    </ligand>
</feature>
<dbReference type="PROSITE" id="PS00583">
    <property type="entry name" value="PFKB_KINASES_1"/>
    <property type="match status" value="1"/>
</dbReference>
<keyword evidence="7 12" id="KW-0418">Kinase</keyword>
<dbReference type="GO" id="GO:0005829">
    <property type="term" value="C:cytosol"/>
    <property type="evidence" value="ECO:0007669"/>
    <property type="project" value="TreeGrafter"/>
</dbReference>
<comment type="subcellular location">
    <subcellularLocation>
        <location evidence="12">Cytoplasm</location>
    </subcellularLocation>
</comment>
<dbReference type="InterPro" id="IPR011611">
    <property type="entry name" value="PfkB_dom"/>
</dbReference>
<comment type="cofactor">
    <cofactor evidence="12">
        <name>Mg(2+)</name>
        <dbReference type="ChEBI" id="CHEBI:18420"/>
    </cofactor>
    <text evidence="12">Requires a divalent cation, most likely magnesium in vivo, as an electrophilic catalyst to aid phosphoryl group transfer. It is the chelate of the metal and the nucleotide that is the actual substrate.</text>
</comment>
<feature type="binding site" evidence="12">
    <location>
        <begin position="221"/>
        <end position="226"/>
    </location>
    <ligand>
        <name>ATP</name>
        <dbReference type="ChEBI" id="CHEBI:30616"/>
    </ligand>
</feature>
<comment type="catalytic activity">
    <reaction evidence="12">
        <text>D-ribose + ATP = D-ribose 5-phosphate + ADP + H(+)</text>
        <dbReference type="Rhea" id="RHEA:13697"/>
        <dbReference type="ChEBI" id="CHEBI:15378"/>
        <dbReference type="ChEBI" id="CHEBI:30616"/>
        <dbReference type="ChEBI" id="CHEBI:47013"/>
        <dbReference type="ChEBI" id="CHEBI:78346"/>
        <dbReference type="ChEBI" id="CHEBI:456216"/>
        <dbReference type="EC" id="2.7.1.15"/>
    </reaction>
</comment>
<reference evidence="14 15" key="1">
    <citation type="submission" date="2019-12" db="EMBL/GenBank/DDBJ databases">
        <authorList>
            <person name="Huq M.A."/>
        </authorList>
    </citation>
    <scope>NUCLEOTIDE SEQUENCE [LARGE SCALE GENOMIC DNA]</scope>
    <source>
        <strain evidence="14 15">MAH-25</strain>
    </source>
</reference>
<evidence type="ECO:0000256" key="3">
    <source>
        <dbReference type="ARBA" id="ARBA00016943"/>
    </source>
</evidence>
<evidence type="ECO:0000256" key="8">
    <source>
        <dbReference type="ARBA" id="ARBA00022840"/>
    </source>
</evidence>
<feature type="active site" description="Proton acceptor" evidence="12">
    <location>
        <position position="253"/>
    </location>
</feature>
<sequence length="319" mass="32694">MTRADPLIVVFGSLNMDLMVRVERAPRGGETLRGAGFMANPGGKGANQAVACARQGASVAMVGCVGQDDFGTALRNALAADGIDVTHVRAAGDSTGVAVVMVDAEGENRITLVPGANELLKADHEVLGRAVAGQFLLLQCEVPMPEVVRAAKAMRARKAIVVLNPAPVCKLPEELWSLVDIIVMNEIEAADLAGLPVVDPASAAKAATAIRRRGPSTAIVTLGSQGVVVADEDGCRHFGAIAVKTVDTTAAGDTFIGAMCAARAAGHSTDSAVMRGIQAATLCVTRAGAQASIPRLHELEQVQQVAPPCALACPPAAEQ</sequence>
<keyword evidence="8 12" id="KW-0067">ATP-binding</keyword>
<comment type="subunit">
    <text evidence="12">Homodimer.</text>
</comment>
<dbReference type="InterPro" id="IPR029056">
    <property type="entry name" value="Ribokinase-like"/>
</dbReference>
<evidence type="ECO:0000256" key="5">
    <source>
        <dbReference type="ARBA" id="ARBA00022723"/>
    </source>
</evidence>
<dbReference type="SUPFAM" id="SSF53613">
    <property type="entry name" value="Ribokinase-like"/>
    <property type="match status" value="1"/>
</dbReference>
<keyword evidence="5 12" id="KW-0479">Metal-binding</keyword>
<dbReference type="CDD" id="cd01174">
    <property type="entry name" value="ribokinase"/>
    <property type="match status" value="1"/>
</dbReference>
<comment type="activity regulation">
    <text evidence="12">Activated by a monovalent cation that binds near, but not in, the active site. The most likely occupant of the site in vivo is potassium. Ion binding induces a conformational change that may alter substrate affinity.</text>
</comment>
<feature type="binding site" evidence="12">
    <location>
        <position position="292"/>
    </location>
    <ligand>
        <name>K(+)</name>
        <dbReference type="ChEBI" id="CHEBI:29103"/>
    </ligand>
</feature>
<dbReference type="PANTHER" id="PTHR10584:SF166">
    <property type="entry name" value="RIBOKINASE"/>
    <property type="match status" value="1"/>
</dbReference>
<evidence type="ECO:0000256" key="9">
    <source>
        <dbReference type="ARBA" id="ARBA00022842"/>
    </source>
</evidence>
<dbReference type="GO" id="GO:0004747">
    <property type="term" value="F:ribokinase activity"/>
    <property type="evidence" value="ECO:0007669"/>
    <property type="project" value="UniProtKB-UniRule"/>
</dbReference>
<evidence type="ECO:0000259" key="13">
    <source>
        <dbReference type="Pfam" id="PF00294"/>
    </source>
</evidence>
<dbReference type="Gene3D" id="3.40.1190.20">
    <property type="match status" value="1"/>
</dbReference>
<evidence type="ECO:0000256" key="4">
    <source>
        <dbReference type="ARBA" id="ARBA00022679"/>
    </source>
</evidence>
<name>A0A6N8IY83_9BURK</name>
<keyword evidence="4 12" id="KW-0808">Transferase</keyword>
<dbReference type="PRINTS" id="PR00990">
    <property type="entry name" value="RIBOKINASE"/>
</dbReference>
<keyword evidence="6 12" id="KW-0547">Nucleotide-binding</keyword>
<feature type="binding site" evidence="12">
    <location>
        <position position="141"/>
    </location>
    <ligand>
        <name>substrate</name>
    </ligand>
</feature>
<feature type="domain" description="Carbohydrate kinase PfkB" evidence="13">
    <location>
        <begin position="7"/>
        <end position="294"/>
    </location>
</feature>
<evidence type="ECO:0000256" key="6">
    <source>
        <dbReference type="ARBA" id="ARBA00022741"/>
    </source>
</evidence>
<dbReference type="GO" id="GO:0019303">
    <property type="term" value="P:D-ribose catabolic process"/>
    <property type="evidence" value="ECO:0007669"/>
    <property type="project" value="UniProtKB-UniRule"/>
</dbReference>
<accession>A0A6N8IY83</accession>
<evidence type="ECO:0000256" key="1">
    <source>
        <dbReference type="ARBA" id="ARBA00005380"/>
    </source>
</evidence>
<dbReference type="Pfam" id="PF00294">
    <property type="entry name" value="PfkB"/>
    <property type="match status" value="1"/>
</dbReference>
<dbReference type="RefSeq" id="WP_157399748.1">
    <property type="nucleotide sequence ID" value="NZ_WSEL01000009.1"/>
</dbReference>
<comment type="similarity">
    <text evidence="12">Belongs to the carbohydrate kinase PfkB family. Ribokinase subfamily.</text>
</comment>
<evidence type="ECO:0000313" key="15">
    <source>
        <dbReference type="Proteomes" id="UP000469385"/>
    </source>
</evidence>
<comment type="function">
    <text evidence="12">Catalyzes the phosphorylation of ribose at O-5 in a reaction requiring ATP and magnesium. The resulting D-ribose-5-phosphate can then be used either for sythesis of nucleotides, histidine, and tryptophan, or as a component of the pentose phosphate pathway.</text>
</comment>
<feature type="binding site" evidence="12">
    <location>
        <position position="253"/>
    </location>
    <ligand>
        <name>substrate</name>
    </ligand>
</feature>
<dbReference type="GO" id="GO:0005524">
    <property type="term" value="F:ATP binding"/>
    <property type="evidence" value="ECO:0007669"/>
    <property type="project" value="UniProtKB-UniRule"/>
</dbReference>
<comment type="caution">
    <text evidence="14">The sequence shown here is derived from an EMBL/GenBank/DDBJ whole genome shotgun (WGS) entry which is preliminary data.</text>
</comment>
<dbReference type="NCBIfam" id="TIGR02152">
    <property type="entry name" value="D_ribokin_bact"/>
    <property type="match status" value="1"/>
</dbReference>
<keyword evidence="11 12" id="KW-0119">Carbohydrate metabolism</keyword>